<evidence type="ECO:0000313" key="3">
    <source>
        <dbReference type="Proteomes" id="UP000265903"/>
    </source>
</evidence>
<evidence type="ECO:0000256" key="1">
    <source>
        <dbReference type="SAM" id="Phobius"/>
    </source>
</evidence>
<sequence length="84" mass="8972">MRRSMFFGIFSSILGLIGLIRLFTASSDLPVYQWPIEAFQGLVFTLGWAVGVPESLACPVAALSVLVVLAVLFVAGKKVSGLLD</sequence>
<accession>A0A3M2R9X8</accession>
<dbReference type="AlphaFoldDB" id="A0A3M2R9X8"/>
<dbReference type="RefSeq" id="WP_114335674.1">
    <property type="nucleotide sequence ID" value="NZ_QMDL01000004.1"/>
</dbReference>
<name>A0A3M2R9X8_9GAMM</name>
<dbReference type="Proteomes" id="UP000265903">
    <property type="component" value="Unassembled WGS sequence"/>
</dbReference>
<protein>
    <submittedName>
        <fullName evidence="2">Uncharacterized protein</fullName>
    </submittedName>
</protein>
<reference evidence="2 3" key="1">
    <citation type="submission" date="2018-08" db="EMBL/GenBank/DDBJ databases">
        <title>Whole Genome Sequence of the Moderate Halophilic Marine Bacterium Marinobacter litoralis Sw-45.</title>
        <authorList>
            <person name="Musa H."/>
        </authorList>
    </citation>
    <scope>NUCLEOTIDE SEQUENCE [LARGE SCALE GENOMIC DNA]</scope>
    <source>
        <strain evidence="2 3">Sw-45</strain>
    </source>
</reference>
<keyword evidence="1" id="KW-0812">Transmembrane</keyword>
<keyword evidence="1" id="KW-1133">Transmembrane helix</keyword>
<keyword evidence="1" id="KW-0472">Membrane</keyword>
<organism evidence="2 3">
    <name type="scientific">Marinobacter litoralis</name>
    <dbReference type="NCBI Taxonomy" id="187981"/>
    <lineage>
        <taxon>Bacteria</taxon>
        <taxon>Pseudomonadati</taxon>
        <taxon>Pseudomonadota</taxon>
        <taxon>Gammaproteobacteria</taxon>
        <taxon>Pseudomonadales</taxon>
        <taxon>Marinobacteraceae</taxon>
        <taxon>Marinobacter</taxon>
    </lineage>
</organism>
<proteinExistence type="predicted"/>
<comment type="caution">
    <text evidence="2">The sequence shown here is derived from an EMBL/GenBank/DDBJ whole genome shotgun (WGS) entry which is preliminary data.</text>
</comment>
<feature type="transmembrane region" description="Helical" evidence="1">
    <location>
        <begin position="46"/>
        <end position="75"/>
    </location>
</feature>
<gene>
    <name evidence="2" type="ORF">DOQ08_02885</name>
</gene>
<evidence type="ECO:0000313" key="2">
    <source>
        <dbReference type="EMBL" id="RMJ02092.1"/>
    </source>
</evidence>
<keyword evidence="3" id="KW-1185">Reference proteome</keyword>
<dbReference type="EMBL" id="QMDL01000004">
    <property type="protein sequence ID" value="RMJ02092.1"/>
    <property type="molecule type" value="Genomic_DNA"/>
</dbReference>
<dbReference type="OrthoDB" id="6659017at2"/>